<dbReference type="InterPro" id="IPR014284">
    <property type="entry name" value="RNA_pol_sigma-70_dom"/>
</dbReference>
<evidence type="ECO:0000313" key="5">
    <source>
        <dbReference type="Proteomes" id="UP001484239"/>
    </source>
</evidence>
<dbReference type="SUPFAM" id="SSF88659">
    <property type="entry name" value="Sigma3 and sigma4 domains of RNA polymerase sigma factors"/>
    <property type="match status" value="1"/>
</dbReference>
<reference evidence="4 5" key="1">
    <citation type="submission" date="2024-02" db="EMBL/GenBank/DDBJ databases">
        <title>A novel Gemmatimonadota bacterium.</title>
        <authorList>
            <person name="Du Z.-J."/>
            <person name="Ye Y.-Q."/>
        </authorList>
    </citation>
    <scope>NUCLEOTIDE SEQUENCE [LARGE SCALE GENOMIC DNA]</scope>
    <source>
        <strain evidence="4 5">DH-20</strain>
    </source>
</reference>
<protein>
    <submittedName>
        <fullName evidence="4">RNA polymerase sigma factor</fullName>
    </submittedName>
</protein>
<comment type="caution">
    <text evidence="4">The sequence shown here is derived from an EMBL/GenBank/DDBJ whole genome shotgun (WGS) entry which is preliminary data.</text>
</comment>
<dbReference type="InterPro" id="IPR011990">
    <property type="entry name" value="TPR-like_helical_dom_sf"/>
</dbReference>
<dbReference type="Gene3D" id="1.10.1740.10">
    <property type="match status" value="1"/>
</dbReference>
<dbReference type="EMBL" id="JBBHLI010000001">
    <property type="protein sequence ID" value="MEK9499513.1"/>
    <property type="molecule type" value="Genomic_DNA"/>
</dbReference>
<dbReference type="InterPro" id="IPR007627">
    <property type="entry name" value="RNA_pol_sigma70_r2"/>
</dbReference>
<sequence>MPARVVERVYREERAAIVAGLIRLCGDFSLAEDVVQDAFSKALERWPDEGVPPNPAGWVATSARRRAIDLVRRAERFREKAAVLRRLEEAEAEAGPVELPGEDGPQDDRLRLLFTCCHPALSTEAQVALTLRVVGGLSTREIARAFLVPDTTMGQRIVRAKAKIRDAGIPFRVPVGPALEPRLGAVLSVLYLIFNEGYAATESRELVRGELCDEAIRLARLVVELMPREPETGGLLALMLLHHARRDARVEDDELVLLEDQDRTRWDRAAIDEGAALVEEALRMGRVGPYQLQAAIAALHGQAVAPSDTDWPQIAALYTVLGRLHPTPVVRLNRAVAIAMAGDVPGGLAILDTLGDEGSLDRYHLFHSARADLLRRLGRTEAARAAYRQALSVCTHPVERRFLERRLSHS</sequence>
<keyword evidence="5" id="KW-1185">Reference proteome</keyword>
<dbReference type="SUPFAM" id="SSF88946">
    <property type="entry name" value="Sigma2 domain of RNA polymerase sigma factors"/>
    <property type="match status" value="1"/>
</dbReference>
<dbReference type="InterPro" id="IPR013325">
    <property type="entry name" value="RNA_pol_sigma_r2"/>
</dbReference>
<proteinExistence type="predicted"/>
<feature type="domain" description="DUF6596" evidence="3">
    <location>
        <begin position="182"/>
        <end position="281"/>
    </location>
</feature>
<dbReference type="InterPro" id="IPR046531">
    <property type="entry name" value="DUF6596"/>
</dbReference>
<dbReference type="Pfam" id="PF20239">
    <property type="entry name" value="DUF6596"/>
    <property type="match status" value="1"/>
</dbReference>
<dbReference type="InterPro" id="IPR013249">
    <property type="entry name" value="RNA_pol_sigma70_r4_t2"/>
</dbReference>
<dbReference type="Pfam" id="PF08281">
    <property type="entry name" value="Sigma70_r4_2"/>
    <property type="match status" value="1"/>
</dbReference>
<dbReference type="PANTHER" id="PTHR47756:SF2">
    <property type="entry name" value="BLL6612 PROTEIN"/>
    <property type="match status" value="1"/>
</dbReference>
<dbReference type="RefSeq" id="WP_405276276.1">
    <property type="nucleotide sequence ID" value="NZ_JBBHLI010000001.1"/>
</dbReference>
<evidence type="ECO:0000259" key="2">
    <source>
        <dbReference type="Pfam" id="PF08281"/>
    </source>
</evidence>
<dbReference type="PANTHER" id="PTHR47756">
    <property type="entry name" value="BLL6612 PROTEIN-RELATED"/>
    <property type="match status" value="1"/>
</dbReference>
<dbReference type="InterPro" id="IPR036388">
    <property type="entry name" value="WH-like_DNA-bd_sf"/>
</dbReference>
<name>A0ABU9E456_9BACT</name>
<evidence type="ECO:0000259" key="1">
    <source>
        <dbReference type="Pfam" id="PF04542"/>
    </source>
</evidence>
<dbReference type="InterPro" id="IPR013324">
    <property type="entry name" value="RNA_pol_sigma_r3/r4-like"/>
</dbReference>
<evidence type="ECO:0000313" key="4">
    <source>
        <dbReference type="EMBL" id="MEK9499513.1"/>
    </source>
</evidence>
<dbReference type="Gene3D" id="1.10.10.10">
    <property type="entry name" value="Winged helix-like DNA-binding domain superfamily/Winged helix DNA-binding domain"/>
    <property type="match status" value="1"/>
</dbReference>
<accession>A0ABU9E456</accession>
<organism evidence="4 5">
    <name type="scientific">Gaopeijia maritima</name>
    <dbReference type="NCBI Taxonomy" id="3119007"/>
    <lineage>
        <taxon>Bacteria</taxon>
        <taxon>Pseudomonadati</taxon>
        <taxon>Gemmatimonadota</taxon>
        <taxon>Longimicrobiia</taxon>
        <taxon>Gaopeijiales</taxon>
        <taxon>Gaopeijiaceae</taxon>
        <taxon>Gaopeijia</taxon>
    </lineage>
</organism>
<dbReference type="Gene3D" id="1.25.40.10">
    <property type="entry name" value="Tetratricopeptide repeat domain"/>
    <property type="match status" value="1"/>
</dbReference>
<feature type="domain" description="RNA polymerase sigma factor 70 region 4 type 2" evidence="2">
    <location>
        <begin position="113"/>
        <end position="164"/>
    </location>
</feature>
<dbReference type="NCBIfam" id="TIGR02937">
    <property type="entry name" value="sigma70-ECF"/>
    <property type="match status" value="1"/>
</dbReference>
<gene>
    <name evidence="4" type="ORF">WI372_00785</name>
</gene>
<feature type="domain" description="RNA polymerase sigma-70 region 2" evidence="1">
    <location>
        <begin position="10"/>
        <end position="76"/>
    </location>
</feature>
<evidence type="ECO:0000259" key="3">
    <source>
        <dbReference type="Pfam" id="PF20239"/>
    </source>
</evidence>
<dbReference type="Proteomes" id="UP001484239">
    <property type="component" value="Unassembled WGS sequence"/>
</dbReference>
<dbReference type="Pfam" id="PF04542">
    <property type="entry name" value="Sigma70_r2"/>
    <property type="match status" value="1"/>
</dbReference>